<dbReference type="AlphaFoldDB" id="Q01WW1"/>
<reference evidence="2" key="1">
    <citation type="submission" date="2006-10" db="EMBL/GenBank/DDBJ databases">
        <title>Complete sequence of Solibacter usitatus Ellin6076.</title>
        <authorList>
            <consortium name="US DOE Joint Genome Institute"/>
            <person name="Copeland A."/>
            <person name="Lucas S."/>
            <person name="Lapidus A."/>
            <person name="Barry K."/>
            <person name="Detter J.C."/>
            <person name="Glavina del Rio T."/>
            <person name="Hammon N."/>
            <person name="Israni S."/>
            <person name="Dalin E."/>
            <person name="Tice H."/>
            <person name="Pitluck S."/>
            <person name="Thompson L.S."/>
            <person name="Brettin T."/>
            <person name="Bruce D."/>
            <person name="Han C."/>
            <person name="Tapia R."/>
            <person name="Gilna P."/>
            <person name="Schmutz J."/>
            <person name="Larimer F."/>
            <person name="Land M."/>
            <person name="Hauser L."/>
            <person name="Kyrpides N."/>
            <person name="Mikhailova N."/>
            <person name="Janssen P.H."/>
            <person name="Kuske C.R."/>
            <person name="Richardson P."/>
        </authorList>
    </citation>
    <scope>NUCLEOTIDE SEQUENCE</scope>
    <source>
        <strain evidence="2">Ellin6076</strain>
    </source>
</reference>
<evidence type="ECO:0000313" key="2">
    <source>
        <dbReference type="EMBL" id="ABJ85854.1"/>
    </source>
</evidence>
<proteinExistence type="predicted"/>
<dbReference type="OrthoDB" id="106205at2"/>
<gene>
    <name evidence="2" type="ordered locus">Acid_4895</name>
</gene>
<dbReference type="KEGG" id="sus:Acid_4895"/>
<dbReference type="InParanoid" id="Q01WW1"/>
<protein>
    <submittedName>
        <fullName evidence="2">Uncharacterized protein</fullName>
    </submittedName>
</protein>
<name>Q01WW1_SOLUE</name>
<organism evidence="2">
    <name type="scientific">Solibacter usitatus (strain Ellin6076)</name>
    <dbReference type="NCBI Taxonomy" id="234267"/>
    <lineage>
        <taxon>Bacteria</taxon>
        <taxon>Pseudomonadati</taxon>
        <taxon>Acidobacteriota</taxon>
        <taxon>Terriglobia</taxon>
        <taxon>Bryobacterales</taxon>
        <taxon>Solibacteraceae</taxon>
        <taxon>Candidatus Solibacter</taxon>
    </lineage>
</organism>
<feature type="signal peptide" evidence="1">
    <location>
        <begin position="1"/>
        <end position="25"/>
    </location>
</feature>
<accession>Q01WW1</accession>
<sequence precursor="true">MTQASKALAASTFLVLGFLAVYTPAKSGKPPKVDPKQSGAVMWRAPEDVASRSLFYGPGGKGHEPHGTFTFDKEDMSGTNPKFDIVDQDGVKWRVKMGQEAGPETVASRLVWSVGYFANEDYFMPVLHVQNMQRLRRGRNFVSADGTVHNVRLKRHLKDEKKVGTWSWANSPFTGTREWYGLRVLMAVMNNWDLKDINNSVYQTHDSPPEERYVVSDLGASFGTTGLNWMLKGDPAAYCSSKWIKNTSGEFVDFNVPSPPAMNYYIDFPEMARRLSLLWIGRHIPRTDARWMGDQLAKLSPAQIRDAFRAGGYSPADVERLSVVLERRISELKKL</sequence>
<evidence type="ECO:0000256" key="1">
    <source>
        <dbReference type="SAM" id="SignalP"/>
    </source>
</evidence>
<dbReference type="HOGENOM" id="CLU_828744_0_0_0"/>
<keyword evidence="1" id="KW-0732">Signal</keyword>
<feature type="chain" id="PRO_5004162608" evidence="1">
    <location>
        <begin position="26"/>
        <end position="335"/>
    </location>
</feature>
<dbReference type="eggNOG" id="ENOG5033STS">
    <property type="taxonomic scope" value="Bacteria"/>
</dbReference>
<dbReference type="EMBL" id="CP000473">
    <property type="protein sequence ID" value="ABJ85854.1"/>
    <property type="molecule type" value="Genomic_DNA"/>
</dbReference>